<dbReference type="InterPro" id="IPR043504">
    <property type="entry name" value="Peptidase_S1_PA_chymotrypsin"/>
</dbReference>
<dbReference type="PANTHER" id="PTHR43343:SF2">
    <property type="entry name" value="PDZ DOMAIN-CONTAINING PROTEIN"/>
    <property type="match status" value="1"/>
</dbReference>
<proteinExistence type="inferred from homology"/>
<gene>
    <name evidence="4" type="ORF">K2173_022083</name>
</gene>
<keyword evidence="2" id="KW-0645">Protease</keyword>
<dbReference type="GO" id="GO:0006508">
    <property type="term" value="P:proteolysis"/>
    <property type="evidence" value="ECO:0007669"/>
    <property type="project" value="UniProtKB-KW"/>
</dbReference>
<organism evidence="4 5">
    <name type="scientific">Erythroxylum novogranatense</name>
    <dbReference type="NCBI Taxonomy" id="1862640"/>
    <lineage>
        <taxon>Eukaryota</taxon>
        <taxon>Viridiplantae</taxon>
        <taxon>Streptophyta</taxon>
        <taxon>Embryophyta</taxon>
        <taxon>Tracheophyta</taxon>
        <taxon>Spermatophyta</taxon>
        <taxon>Magnoliopsida</taxon>
        <taxon>eudicotyledons</taxon>
        <taxon>Gunneridae</taxon>
        <taxon>Pentapetalae</taxon>
        <taxon>rosids</taxon>
        <taxon>fabids</taxon>
        <taxon>Malpighiales</taxon>
        <taxon>Erythroxylaceae</taxon>
        <taxon>Erythroxylum</taxon>
    </lineage>
</organism>
<protein>
    <submittedName>
        <fullName evidence="4">Uncharacterized protein</fullName>
    </submittedName>
</protein>
<evidence type="ECO:0000256" key="1">
    <source>
        <dbReference type="ARBA" id="ARBA00010541"/>
    </source>
</evidence>
<sequence>MTSFLPEELATIRLFQENTPSVIYITNLAVSYRQDDFNLDILEVPQGSGSSFVWNKAGHVVTSYQVIRNASDLKLVSP</sequence>
<dbReference type="PANTHER" id="PTHR43343">
    <property type="entry name" value="PEPTIDASE S12"/>
    <property type="match status" value="1"/>
</dbReference>
<keyword evidence="3" id="KW-0378">Hydrolase</keyword>
<dbReference type="Proteomes" id="UP001159364">
    <property type="component" value="Linkage Group LG03"/>
</dbReference>
<dbReference type="AlphaFoldDB" id="A0AAV8TWL9"/>
<dbReference type="GO" id="GO:0008233">
    <property type="term" value="F:peptidase activity"/>
    <property type="evidence" value="ECO:0007669"/>
    <property type="project" value="UniProtKB-KW"/>
</dbReference>
<dbReference type="EMBL" id="JAIWQS010000003">
    <property type="protein sequence ID" value="KAJ8770911.1"/>
    <property type="molecule type" value="Genomic_DNA"/>
</dbReference>
<name>A0AAV8TWL9_9ROSI</name>
<dbReference type="InterPro" id="IPR009003">
    <property type="entry name" value="Peptidase_S1_PA"/>
</dbReference>
<dbReference type="Gene3D" id="2.40.10.10">
    <property type="entry name" value="Trypsin-like serine proteases"/>
    <property type="match status" value="1"/>
</dbReference>
<keyword evidence="5" id="KW-1185">Reference proteome</keyword>
<evidence type="ECO:0000256" key="2">
    <source>
        <dbReference type="ARBA" id="ARBA00022670"/>
    </source>
</evidence>
<evidence type="ECO:0000256" key="3">
    <source>
        <dbReference type="ARBA" id="ARBA00022801"/>
    </source>
</evidence>
<dbReference type="SUPFAM" id="SSF50494">
    <property type="entry name" value="Trypsin-like serine proteases"/>
    <property type="match status" value="1"/>
</dbReference>
<evidence type="ECO:0000313" key="4">
    <source>
        <dbReference type="EMBL" id="KAJ8770911.1"/>
    </source>
</evidence>
<comment type="caution">
    <text evidence="4">The sequence shown here is derived from an EMBL/GenBank/DDBJ whole genome shotgun (WGS) entry which is preliminary data.</text>
</comment>
<comment type="similarity">
    <text evidence="1">Belongs to the peptidase S1C family.</text>
</comment>
<accession>A0AAV8TWL9</accession>
<reference evidence="4 5" key="1">
    <citation type="submission" date="2021-09" db="EMBL/GenBank/DDBJ databases">
        <title>Genomic insights and catalytic innovation underlie evolution of tropane alkaloids biosynthesis.</title>
        <authorList>
            <person name="Wang Y.-J."/>
            <person name="Tian T."/>
            <person name="Huang J.-P."/>
            <person name="Huang S.-X."/>
        </authorList>
    </citation>
    <scope>NUCLEOTIDE SEQUENCE [LARGE SCALE GENOMIC DNA]</scope>
    <source>
        <strain evidence="4">KIB-2018</strain>
        <tissue evidence="4">Leaf</tissue>
    </source>
</reference>
<dbReference type="InterPro" id="IPR051201">
    <property type="entry name" value="Chloro_Bact_Ser_Proteases"/>
</dbReference>
<evidence type="ECO:0000313" key="5">
    <source>
        <dbReference type="Proteomes" id="UP001159364"/>
    </source>
</evidence>